<dbReference type="HAMAP" id="MF_01456">
    <property type="entry name" value="NDH1_NuoK"/>
    <property type="match status" value="1"/>
</dbReference>
<comment type="subunit">
    <text evidence="8">NDH-1 is composed of 14 different subunits. Subunits NuoA, H, J, K, L, M, N constitute the membrane sector of the complex.</text>
</comment>
<name>A0A220VDG2_9GAMM</name>
<evidence type="ECO:0000256" key="5">
    <source>
        <dbReference type="ARBA" id="ARBA00022719"/>
    </source>
</evidence>
<sequence>MSLLHIISFSILLFLLGLTIVLVRRQLLFILMGLEIMINGVVLIFIGAGQYWGSANGQVISLFIMLVAGSELAITLLIAMLSYRYLKTTRIDNLNQLSDRLNKENELL</sequence>
<comment type="catalytic activity">
    <reaction evidence="8">
        <text>a quinone + NADH + 5 H(+)(in) = a quinol + NAD(+) + 4 H(+)(out)</text>
        <dbReference type="Rhea" id="RHEA:57888"/>
        <dbReference type="ChEBI" id="CHEBI:15378"/>
        <dbReference type="ChEBI" id="CHEBI:24646"/>
        <dbReference type="ChEBI" id="CHEBI:57540"/>
        <dbReference type="ChEBI" id="CHEBI:57945"/>
        <dbReference type="ChEBI" id="CHEBI:132124"/>
    </reaction>
</comment>
<gene>
    <name evidence="8" type="primary">nuoK</name>
    <name evidence="9" type="ORF">CF386_04935</name>
</gene>
<dbReference type="GO" id="GO:0030964">
    <property type="term" value="C:NADH dehydrogenase complex"/>
    <property type="evidence" value="ECO:0007669"/>
    <property type="project" value="TreeGrafter"/>
</dbReference>
<dbReference type="OrthoDB" id="9801357at2"/>
<organism evidence="9 10">
    <name type="scientific">Paraphotobacterium marinum</name>
    <dbReference type="NCBI Taxonomy" id="1755811"/>
    <lineage>
        <taxon>Bacteria</taxon>
        <taxon>Pseudomonadati</taxon>
        <taxon>Pseudomonadota</taxon>
        <taxon>Gammaproteobacteria</taxon>
        <taxon>Vibrionales</taxon>
        <taxon>Vibrionaceae</taxon>
        <taxon>Paraphotobacterium</taxon>
    </lineage>
</organism>
<evidence type="ECO:0000256" key="6">
    <source>
        <dbReference type="ARBA" id="ARBA00022989"/>
    </source>
</evidence>
<feature type="transmembrane region" description="Helical" evidence="8">
    <location>
        <begin position="30"/>
        <end position="53"/>
    </location>
</feature>
<comment type="similarity">
    <text evidence="2 8">Belongs to the complex I subunit 4L family.</text>
</comment>
<comment type="function">
    <text evidence="8">NDH-1 shuttles electrons from NADH, via FMN and iron-sulfur (Fe-S) centers, to quinones in the respiratory chain. The immediate electron acceptor for the enzyme in this species is believed to be ubiquinone. Couples the redox reaction to proton translocation (for every two electrons transferred, four hydrogen ions are translocated across the cytoplasmic membrane), and thus conserves the redox energy in a proton gradient.</text>
</comment>
<evidence type="ECO:0000313" key="10">
    <source>
        <dbReference type="Proteomes" id="UP000242175"/>
    </source>
</evidence>
<dbReference type="GO" id="GO:0048038">
    <property type="term" value="F:quinone binding"/>
    <property type="evidence" value="ECO:0007669"/>
    <property type="project" value="UniProtKB-KW"/>
</dbReference>
<evidence type="ECO:0000313" key="9">
    <source>
        <dbReference type="EMBL" id="ASK78395.1"/>
    </source>
</evidence>
<dbReference type="Gene3D" id="1.10.287.3510">
    <property type="match status" value="1"/>
</dbReference>
<keyword evidence="8" id="KW-0520">NAD</keyword>
<dbReference type="EMBL" id="CP022355">
    <property type="protein sequence ID" value="ASK78395.1"/>
    <property type="molecule type" value="Genomic_DNA"/>
</dbReference>
<evidence type="ECO:0000256" key="4">
    <source>
        <dbReference type="ARBA" id="ARBA00022692"/>
    </source>
</evidence>
<dbReference type="Proteomes" id="UP000242175">
    <property type="component" value="Chromosome large"/>
</dbReference>
<feature type="transmembrane region" description="Helical" evidence="8">
    <location>
        <begin position="59"/>
        <end position="81"/>
    </location>
</feature>
<accession>A0A220VDG2</accession>
<dbReference type="NCBIfam" id="NF004320">
    <property type="entry name" value="PRK05715.1-2"/>
    <property type="match status" value="1"/>
</dbReference>
<dbReference type="PANTHER" id="PTHR11434">
    <property type="entry name" value="NADH-UBIQUINONE OXIDOREDUCTASE SUBUNIT ND4L"/>
    <property type="match status" value="1"/>
</dbReference>
<dbReference type="RefSeq" id="WP_089073303.1">
    <property type="nucleotide sequence ID" value="NZ_CBCSAM010000001.1"/>
</dbReference>
<keyword evidence="8" id="KW-1003">Cell membrane</keyword>
<evidence type="ECO:0000256" key="3">
    <source>
        <dbReference type="ARBA" id="ARBA00022448"/>
    </source>
</evidence>
<dbReference type="EC" id="7.1.1.-" evidence="8"/>
<dbReference type="PANTHER" id="PTHR11434:SF16">
    <property type="entry name" value="NADH-UBIQUINONE OXIDOREDUCTASE CHAIN 4L"/>
    <property type="match status" value="1"/>
</dbReference>
<dbReference type="GO" id="GO:0042773">
    <property type="term" value="P:ATP synthesis coupled electron transport"/>
    <property type="evidence" value="ECO:0007669"/>
    <property type="project" value="InterPro"/>
</dbReference>
<feature type="transmembrane region" description="Helical" evidence="8">
    <location>
        <begin position="6"/>
        <end position="23"/>
    </location>
</feature>
<comment type="subcellular location">
    <subcellularLocation>
        <location evidence="8">Cell membrane</location>
        <topology evidence="8">Multi-pass membrane protein</topology>
    </subcellularLocation>
    <subcellularLocation>
        <location evidence="1">Membrane</location>
        <topology evidence="1">Multi-pass membrane protein</topology>
    </subcellularLocation>
</comment>
<reference evidence="9 10" key="1">
    <citation type="journal article" date="2016" name="Int. J. Syst. Evol. Microbiol.">
        <title>Paraphotobacterium marinum gen. nov., sp. nov., a member of the family Vibrionaceae, isolated from surface seawater.</title>
        <authorList>
            <person name="Huang Z."/>
            <person name="Dong C."/>
            <person name="Shao Z."/>
        </authorList>
    </citation>
    <scope>NUCLEOTIDE SEQUENCE [LARGE SCALE GENOMIC DNA]</scope>
    <source>
        <strain evidence="9 10">NSCS20N07D</strain>
    </source>
</reference>
<keyword evidence="7 8" id="KW-0472">Membrane</keyword>
<keyword evidence="6 8" id="KW-1133">Transmembrane helix</keyword>
<evidence type="ECO:0000256" key="8">
    <source>
        <dbReference type="HAMAP-Rule" id="MF_01456"/>
    </source>
</evidence>
<evidence type="ECO:0000256" key="7">
    <source>
        <dbReference type="ARBA" id="ARBA00023136"/>
    </source>
</evidence>
<dbReference type="AlphaFoldDB" id="A0A220VDG2"/>
<evidence type="ECO:0000256" key="2">
    <source>
        <dbReference type="ARBA" id="ARBA00010519"/>
    </source>
</evidence>
<dbReference type="KEGG" id="pmai:CF386_04935"/>
<keyword evidence="5 8" id="KW-0874">Quinone</keyword>
<keyword evidence="4 8" id="KW-0812">Transmembrane</keyword>
<dbReference type="InterPro" id="IPR039428">
    <property type="entry name" value="NUOK/Mnh_C1-like"/>
</dbReference>
<dbReference type="GO" id="GO:0005886">
    <property type="term" value="C:plasma membrane"/>
    <property type="evidence" value="ECO:0007669"/>
    <property type="project" value="UniProtKB-SubCell"/>
</dbReference>
<keyword evidence="3 8" id="KW-0813">Transport</keyword>
<dbReference type="Pfam" id="PF00420">
    <property type="entry name" value="Oxidored_q2"/>
    <property type="match status" value="1"/>
</dbReference>
<dbReference type="InterPro" id="IPR001133">
    <property type="entry name" value="NADH_UbQ_OxRdtase_chain4L/K"/>
</dbReference>
<keyword evidence="8" id="KW-0830">Ubiquinone</keyword>
<proteinExistence type="inferred from homology"/>
<evidence type="ECO:0000256" key="1">
    <source>
        <dbReference type="ARBA" id="ARBA00004141"/>
    </source>
</evidence>
<protein>
    <recommendedName>
        <fullName evidence="8">NADH-quinone oxidoreductase subunit K</fullName>
        <ecNumber evidence="8">7.1.1.-</ecNumber>
    </recommendedName>
    <alternativeName>
        <fullName evidence="8">NADH dehydrogenase I subunit K</fullName>
    </alternativeName>
    <alternativeName>
        <fullName evidence="8">NDH-1 subunit K</fullName>
    </alternativeName>
</protein>
<dbReference type="GO" id="GO:0050136">
    <property type="term" value="F:NADH dehydrogenase (quinone) (non-electrogenic) activity"/>
    <property type="evidence" value="ECO:0007669"/>
    <property type="project" value="UniProtKB-UniRule"/>
</dbReference>
<keyword evidence="8" id="KW-1278">Translocase</keyword>
<keyword evidence="10" id="KW-1185">Reference proteome</keyword>